<dbReference type="PANTHER" id="PTHR43004">
    <property type="entry name" value="TRK SYSTEM POTASSIUM UPTAKE PROTEIN"/>
    <property type="match status" value="1"/>
</dbReference>
<gene>
    <name evidence="6" type="ORF">B0A52_06190</name>
</gene>
<dbReference type="PANTHER" id="PTHR43004:SF19">
    <property type="entry name" value="BINDING MONOOXYGENASE, PUTATIVE (JCVI)-RELATED"/>
    <property type="match status" value="1"/>
</dbReference>
<dbReference type="PRINTS" id="PR00420">
    <property type="entry name" value="RNGMNOXGNASE"/>
</dbReference>
<evidence type="ECO:0000256" key="1">
    <source>
        <dbReference type="ARBA" id="ARBA00001974"/>
    </source>
</evidence>
<dbReference type="GO" id="GO:0071949">
    <property type="term" value="F:FAD binding"/>
    <property type="evidence" value="ECO:0007669"/>
    <property type="project" value="InterPro"/>
</dbReference>
<dbReference type="Proteomes" id="UP000288859">
    <property type="component" value="Unassembled WGS sequence"/>
</dbReference>
<keyword evidence="3" id="KW-0274">FAD</keyword>
<organism evidence="6 7">
    <name type="scientific">Exophiala mesophila</name>
    <name type="common">Black yeast-like fungus</name>
    <dbReference type="NCBI Taxonomy" id="212818"/>
    <lineage>
        <taxon>Eukaryota</taxon>
        <taxon>Fungi</taxon>
        <taxon>Dikarya</taxon>
        <taxon>Ascomycota</taxon>
        <taxon>Pezizomycotina</taxon>
        <taxon>Eurotiomycetes</taxon>
        <taxon>Chaetothyriomycetidae</taxon>
        <taxon>Chaetothyriales</taxon>
        <taxon>Herpotrichiellaceae</taxon>
        <taxon>Exophiala</taxon>
    </lineage>
</organism>
<comment type="caution">
    <text evidence="6">The sequence shown here is derived from an EMBL/GenBank/DDBJ whole genome shotgun (WGS) entry which is preliminary data.</text>
</comment>
<dbReference type="GO" id="GO:0016709">
    <property type="term" value="F:oxidoreductase activity, acting on paired donors, with incorporation or reduction of molecular oxygen, NAD(P)H as one donor, and incorporation of one atom of oxygen"/>
    <property type="evidence" value="ECO:0007669"/>
    <property type="project" value="UniProtKB-ARBA"/>
</dbReference>
<dbReference type="InterPro" id="IPR002938">
    <property type="entry name" value="FAD-bd"/>
</dbReference>
<evidence type="ECO:0000313" key="7">
    <source>
        <dbReference type="Proteomes" id="UP000288859"/>
    </source>
</evidence>
<dbReference type="Gene3D" id="3.50.50.60">
    <property type="entry name" value="FAD/NAD(P)-binding domain"/>
    <property type="match status" value="1"/>
</dbReference>
<dbReference type="VEuPathDB" id="FungiDB:PV10_04434"/>
<keyword evidence="4" id="KW-0560">Oxidoreductase</keyword>
<dbReference type="Pfam" id="PF01494">
    <property type="entry name" value="FAD_binding_3"/>
    <property type="match status" value="1"/>
</dbReference>
<dbReference type="AlphaFoldDB" id="A0A438N2Q1"/>
<sequence>MVGIYDALIVGAGPVGLMLACELGLAGVSVLVLESSPSPESPWKVWPLGMRGLNVVAVEALYRRGLLQKLTAAGQKASVDTTIPKTLNGKPLGRSGGRFGGHFAGIMLDADKIEYDRWKYRIPGPSLKPQPTTLAHVEAVLAERAESLGVKILRGVGVSKIVSEDDSGVTVEAGSNQTFRGRWLVGCDGGRSVIRKAAGIGFIGTEPKYSGYSAKCEWEPVDRLDTGFTATNKGLYIALPGCLHVLDFDSAGFDRTQEVTKEHLQEVLNRVSGKTDVEITKVDLASSSTDRCKQASSYRKDRIILAGDAAHIHSPMGAQGMNLGLGDSMNLGWKLAATIRQERVAAGRPLDLTLLDTYESERRPIAAWVLEWTRAQVSTLLPDLYGSAVRSLIKDLIDTVDGTNLVVERVWGLSQRYVLGEDEAHRQPLVGGSAPDLELQDESRLGPKLESGRGLLVDLERGQKLQNLAVDRQYGGRVDYLGMDVKDSRGLRAFLIRPDGIVAWVAEENEEPDLEALDRALERWFKF</sequence>
<evidence type="ECO:0000259" key="5">
    <source>
        <dbReference type="Pfam" id="PF01494"/>
    </source>
</evidence>
<dbReference type="SUPFAM" id="SSF51905">
    <property type="entry name" value="FAD/NAD(P)-binding domain"/>
    <property type="match status" value="1"/>
</dbReference>
<evidence type="ECO:0000313" key="6">
    <source>
        <dbReference type="EMBL" id="RVX70019.1"/>
    </source>
</evidence>
<dbReference type="Gene3D" id="3.40.30.120">
    <property type="match status" value="1"/>
</dbReference>
<dbReference type="Gene3D" id="3.30.70.2450">
    <property type="match status" value="1"/>
</dbReference>
<evidence type="ECO:0000256" key="2">
    <source>
        <dbReference type="ARBA" id="ARBA00022630"/>
    </source>
</evidence>
<protein>
    <recommendedName>
        <fullName evidence="5">FAD-binding domain-containing protein</fullName>
    </recommendedName>
</protein>
<dbReference type="EMBL" id="NAJM01000025">
    <property type="protein sequence ID" value="RVX70019.1"/>
    <property type="molecule type" value="Genomic_DNA"/>
</dbReference>
<comment type="cofactor">
    <cofactor evidence="1">
        <name>FAD</name>
        <dbReference type="ChEBI" id="CHEBI:57692"/>
    </cofactor>
</comment>
<dbReference type="Pfam" id="PF21274">
    <property type="entry name" value="Rng_hyd_C"/>
    <property type="match status" value="1"/>
</dbReference>
<reference evidence="6 7" key="1">
    <citation type="submission" date="2017-03" db="EMBL/GenBank/DDBJ databases">
        <title>Genomes of endolithic fungi from Antarctica.</title>
        <authorList>
            <person name="Coleine C."/>
            <person name="Masonjones S."/>
            <person name="Stajich J.E."/>
        </authorList>
    </citation>
    <scope>NUCLEOTIDE SEQUENCE [LARGE SCALE GENOMIC DNA]</scope>
    <source>
        <strain evidence="6 7">CCFEE 6314</strain>
    </source>
</reference>
<name>A0A438N2Q1_EXOME</name>
<dbReference type="OrthoDB" id="2096480at2759"/>
<dbReference type="InterPro" id="IPR036188">
    <property type="entry name" value="FAD/NAD-bd_sf"/>
</dbReference>
<dbReference type="InterPro" id="IPR050641">
    <property type="entry name" value="RIFMO-like"/>
</dbReference>
<accession>A0A438N2Q1</accession>
<evidence type="ECO:0000256" key="4">
    <source>
        <dbReference type="ARBA" id="ARBA00023002"/>
    </source>
</evidence>
<evidence type="ECO:0000256" key="3">
    <source>
        <dbReference type="ARBA" id="ARBA00022827"/>
    </source>
</evidence>
<feature type="domain" description="FAD-binding" evidence="5">
    <location>
        <begin position="6"/>
        <end position="372"/>
    </location>
</feature>
<proteinExistence type="predicted"/>
<keyword evidence="2" id="KW-0285">Flavoprotein</keyword>